<feature type="region of interest" description="Disordered" evidence="1">
    <location>
        <begin position="1"/>
        <end position="20"/>
    </location>
</feature>
<protein>
    <submittedName>
        <fullName evidence="2">Uncharacterized protein</fullName>
    </submittedName>
</protein>
<name>R1I811_9PSEU</name>
<evidence type="ECO:0000256" key="1">
    <source>
        <dbReference type="SAM" id="MobiDB-lite"/>
    </source>
</evidence>
<proteinExistence type="predicted"/>
<sequence length="82" mass="8030">MAGVPWSTSQSAASSNRASATPSCVVAGSASVTQAPAVSGPKSSSAAMSKVNGVTATRRLRAVRPGSWPVIAARNAVSAECG</sequence>
<dbReference type="EMBL" id="AOUO01000123">
    <property type="protein sequence ID" value="EOD68681.1"/>
    <property type="molecule type" value="Genomic_DNA"/>
</dbReference>
<dbReference type="Proteomes" id="UP000014139">
    <property type="component" value="Unassembled WGS sequence"/>
</dbReference>
<reference evidence="2 3" key="1">
    <citation type="submission" date="2013-02" db="EMBL/GenBank/DDBJ databases">
        <title>Draft genome sequence of Amycolatopsis vancoresmycina strain DSM 44592T.</title>
        <authorList>
            <person name="Kumar S."/>
            <person name="Kaur N."/>
            <person name="Kaur C."/>
            <person name="Raghava G.P.S."/>
            <person name="Mayilraj S."/>
        </authorList>
    </citation>
    <scope>NUCLEOTIDE SEQUENCE [LARGE SCALE GENOMIC DNA]</scope>
    <source>
        <strain evidence="2 3">DSM 44592</strain>
    </source>
</reference>
<accession>R1I811</accession>
<feature type="non-terminal residue" evidence="2">
    <location>
        <position position="82"/>
    </location>
</feature>
<comment type="caution">
    <text evidence="2">The sequence shown here is derived from an EMBL/GenBank/DDBJ whole genome shotgun (WGS) entry which is preliminary data.</text>
</comment>
<gene>
    <name evidence="2" type="ORF">H480_10065</name>
</gene>
<feature type="compositionally biased region" description="Low complexity" evidence="1">
    <location>
        <begin position="7"/>
        <end position="20"/>
    </location>
</feature>
<organism evidence="2 3">
    <name type="scientific">Amycolatopsis vancoresmycina DSM 44592</name>
    <dbReference type="NCBI Taxonomy" id="1292037"/>
    <lineage>
        <taxon>Bacteria</taxon>
        <taxon>Bacillati</taxon>
        <taxon>Actinomycetota</taxon>
        <taxon>Actinomycetes</taxon>
        <taxon>Pseudonocardiales</taxon>
        <taxon>Pseudonocardiaceae</taxon>
        <taxon>Amycolatopsis</taxon>
    </lineage>
</organism>
<evidence type="ECO:0000313" key="3">
    <source>
        <dbReference type="Proteomes" id="UP000014139"/>
    </source>
</evidence>
<keyword evidence="3" id="KW-1185">Reference proteome</keyword>
<dbReference type="AlphaFoldDB" id="R1I811"/>
<evidence type="ECO:0000313" key="2">
    <source>
        <dbReference type="EMBL" id="EOD68681.1"/>
    </source>
</evidence>